<feature type="binding site" evidence="11">
    <location>
        <position position="257"/>
    </location>
    <ligand>
        <name>Mg(2+)</name>
        <dbReference type="ChEBI" id="CHEBI:18420"/>
        <note>shared with alpha subunit</note>
    </ligand>
</feature>
<dbReference type="GO" id="GO:0003723">
    <property type="term" value="F:RNA binding"/>
    <property type="evidence" value="ECO:0007669"/>
    <property type="project" value="InterPro"/>
</dbReference>
<dbReference type="InterPro" id="IPR005147">
    <property type="entry name" value="tRNA_synthase_B5-dom"/>
</dbReference>
<feature type="binding site" evidence="11">
    <location>
        <position position="253"/>
    </location>
    <ligand>
        <name>Mg(2+)</name>
        <dbReference type="ChEBI" id="CHEBI:18420"/>
        <note>shared with alpha subunit</note>
    </ligand>
</feature>
<evidence type="ECO:0000256" key="10">
    <source>
        <dbReference type="ARBA" id="ARBA00049255"/>
    </source>
</evidence>
<dbReference type="PANTHER" id="PTHR10947:SF0">
    <property type="entry name" value="PHENYLALANINE--TRNA LIGASE BETA SUBUNIT"/>
    <property type="match status" value="1"/>
</dbReference>
<dbReference type="AlphaFoldDB" id="A0A9D1FWH3"/>
<keyword evidence="6 11" id="KW-0067">ATP-binding</keyword>
<gene>
    <name evidence="11 14" type="primary">pheT</name>
    <name evidence="14" type="ORF">IAD41_06940</name>
</gene>
<protein>
    <recommendedName>
        <fullName evidence="11">Phenylalanine--tRNA ligase beta subunit</fullName>
        <ecNumber evidence="11">6.1.1.20</ecNumber>
    </recommendedName>
    <alternativeName>
        <fullName evidence="11">Phenylalanyl-tRNA synthetase beta subunit</fullName>
        <shortName evidence="11">PheRS</shortName>
    </alternativeName>
</protein>
<comment type="subunit">
    <text evidence="2 11">Tetramer of two alpha and two beta subunits.</text>
</comment>
<keyword evidence="11" id="KW-0963">Cytoplasm</keyword>
<keyword evidence="5 11" id="KW-0547">Nucleotide-binding</keyword>
<dbReference type="Pfam" id="PF03484">
    <property type="entry name" value="B5"/>
    <property type="match status" value="1"/>
</dbReference>
<dbReference type="InterPro" id="IPR045864">
    <property type="entry name" value="aa-tRNA-synth_II/BPL/LPL"/>
</dbReference>
<dbReference type="PROSITE" id="PS51483">
    <property type="entry name" value="B5"/>
    <property type="match status" value="1"/>
</dbReference>
<comment type="caution">
    <text evidence="14">The sequence shown here is derived from an EMBL/GenBank/DDBJ whole genome shotgun (WGS) entry which is preliminary data.</text>
</comment>
<keyword evidence="3 11" id="KW-0436">Ligase</keyword>
<dbReference type="InterPro" id="IPR036690">
    <property type="entry name" value="Fdx_antiC-bd_sf"/>
</dbReference>
<dbReference type="Gene3D" id="3.30.930.10">
    <property type="entry name" value="Bira Bifunctional Protein, Domain 2"/>
    <property type="match status" value="1"/>
</dbReference>
<sequence>MKDDDVCKYYSLGILKNITIKPSPDWMQKRLIASGVRAINNVVDITNYVMLEYGTPFHAFDLNKLDGYLCVRRAVEGEKIVTLDSVERTLTRDSVLIADKEKGVCLAGVFGGENSEIDDNTTAIALEAAYFTPTSNRKSSHSVGYKSDACARFERGIDIEAVKPALMRAMQLMVELAGAEIEGVVETGKNKLEPIEITLRYPQIKRMLGVEIAPDRCINILEKLGFKKLGGNETAAKFLVPSFRAYDVTREIDLIEEIARINGYDKITPTLPQKVQLPEISLEEKITAKVHNLMRGCGLNEIVTSSLIGKPLLDRFMIPFEEDKAVYVKNAASEDYTMLRQTLAASVLNVMKNNFDNGQKNIWNYEIGKTYVKIAQADEKSSGVKETQTLAGVITGDIQNSLWQKGAETDFYTVKGIMEKLFEELEISKRIKLQPLEKTPLANTHAILHPYKTAVITLLGKTPKPIGWFGQIHPILKDKLKLNQEAFIFKLDLDEVISIIKERIPRFKKLPQFPEVRRDLAFVINKDVTFDDIQKVIKGSIQQNIFKGSEVFDVYEGEHIQDGYKSVAFRIKMQDENATLTDEVIEKQMNSVRDKLKKTYADINFRE</sequence>
<dbReference type="GO" id="GO:0000287">
    <property type="term" value="F:magnesium ion binding"/>
    <property type="evidence" value="ECO:0007669"/>
    <property type="project" value="UniProtKB-UniRule"/>
</dbReference>
<comment type="catalytic activity">
    <reaction evidence="10 11">
        <text>tRNA(Phe) + L-phenylalanine + ATP = L-phenylalanyl-tRNA(Phe) + AMP + diphosphate + H(+)</text>
        <dbReference type="Rhea" id="RHEA:19413"/>
        <dbReference type="Rhea" id="RHEA-COMP:9668"/>
        <dbReference type="Rhea" id="RHEA-COMP:9699"/>
        <dbReference type="ChEBI" id="CHEBI:15378"/>
        <dbReference type="ChEBI" id="CHEBI:30616"/>
        <dbReference type="ChEBI" id="CHEBI:33019"/>
        <dbReference type="ChEBI" id="CHEBI:58095"/>
        <dbReference type="ChEBI" id="CHEBI:78442"/>
        <dbReference type="ChEBI" id="CHEBI:78531"/>
        <dbReference type="ChEBI" id="CHEBI:456215"/>
        <dbReference type="EC" id="6.1.1.20"/>
    </reaction>
</comment>
<dbReference type="GO" id="GO:0009328">
    <property type="term" value="C:phenylalanine-tRNA ligase complex"/>
    <property type="evidence" value="ECO:0007669"/>
    <property type="project" value="TreeGrafter"/>
</dbReference>
<evidence type="ECO:0000256" key="4">
    <source>
        <dbReference type="ARBA" id="ARBA00022723"/>
    </source>
</evidence>
<reference evidence="14" key="1">
    <citation type="submission" date="2020-10" db="EMBL/GenBank/DDBJ databases">
        <authorList>
            <person name="Gilroy R."/>
        </authorList>
    </citation>
    <scope>NUCLEOTIDE SEQUENCE</scope>
    <source>
        <strain evidence="14">CHK152-2994</strain>
    </source>
</reference>
<feature type="domain" description="FDX-ACB" evidence="12">
    <location>
        <begin position="511"/>
        <end position="606"/>
    </location>
</feature>
<proteinExistence type="inferred from homology"/>
<dbReference type="SMART" id="SM00873">
    <property type="entry name" value="B3_4"/>
    <property type="match status" value="1"/>
</dbReference>
<dbReference type="InterPro" id="IPR009061">
    <property type="entry name" value="DNA-bd_dom_put_sf"/>
</dbReference>
<dbReference type="InterPro" id="IPR045060">
    <property type="entry name" value="Phe-tRNA-ligase_IIc_bsu"/>
</dbReference>
<dbReference type="Gene3D" id="3.30.70.380">
    <property type="entry name" value="Ferrodoxin-fold anticodon-binding domain"/>
    <property type="match status" value="1"/>
</dbReference>
<comment type="cofactor">
    <cofactor evidence="11">
        <name>Mg(2+)</name>
        <dbReference type="ChEBI" id="CHEBI:18420"/>
    </cofactor>
    <text evidence="11">Binds 2 magnesium ions per tetramer.</text>
</comment>
<dbReference type="Gene3D" id="3.30.56.10">
    <property type="match status" value="1"/>
</dbReference>
<dbReference type="CDD" id="cd00769">
    <property type="entry name" value="PheRS_beta_core"/>
    <property type="match status" value="1"/>
</dbReference>
<dbReference type="SUPFAM" id="SSF56037">
    <property type="entry name" value="PheT/TilS domain"/>
    <property type="match status" value="1"/>
</dbReference>
<keyword evidence="8 11" id="KW-0648">Protein biosynthesis</keyword>
<organism evidence="14 15">
    <name type="scientific">Candidatus Scatenecus faecavium</name>
    <dbReference type="NCBI Taxonomy" id="2840915"/>
    <lineage>
        <taxon>Bacteria</taxon>
        <taxon>Candidatus Scatenecus</taxon>
    </lineage>
</organism>
<keyword evidence="4 11" id="KW-0479">Metal-binding</keyword>
<dbReference type="SMART" id="SM00896">
    <property type="entry name" value="FDX-ACB"/>
    <property type="match status" value="1"/>
</dbReference>
<dbReference type="SUPFAM" id="SSF46955">
    <property type="entry name" value="Putative DNA-binding domain"/>
    <property type="match status" value="1"/>
</dbReference>
<dbReference type="PROSITE" id="PS51447">
    <property type="entry name" value="FDX_ACB"/>
    <property type="match status" value="1"/>
</dbReference>
<dbReference type="InterPro" id="IPR004532">
    <property type="entry name" value="Phe-tRNA-ligase_IIc_bsu_bact"/>
</dbReference>
<dbReference type="EC" id="6.1.1.20" evidence="11"/>
<evidence type="ECO:0000256" key="7">
    <source>
        <dbReference type="ARBA" id="ARBA00022842"/>
    </source>
</evidence>
<keyword evidence="9 11" id="KW-0030">Aminoacyl-tRNA synthetase</keyword>
<dbReference type="SUPFAM" id="SSF54991">
    <property type="entry name" value="Anticodon-binding domain of PheRS"/>
    <property type="match status" value="1"/>
</dbReference>
<keyword evidence="7 11" id="KW-0460">Magnesium</keyword>
<evidence type="ECO:0000256" key="9">
    <source>
        <dbReference type="ARBA" id="ARBA00023146"/>
    </source>
</evidence>
<evidence type="ECO:0000259" key="13">
    <source>
        <dbReference type="PROSITE" id="PS51483"/>
    </source>
</evidence>
<evidence type="ECO:0000313" key="15">
    <source>
        <dbReference type="Proteomes" id="UP000824139"/>
    </source>
</evidence>
<evidence type="ECO:0000313" key="14">
    <source>
        <dbReference type="EMBL" id="HIS83322.1"/>
    </source>
</evidence>
<evidence type="ECO:0000256" key="2">
    <source>
        <dbReference type="ARBA" id="ARBA00011209"/>
    </source>
</evidence>
<evidence type="ECO:0000256" key="3">
    <source>
        <dbReference type="ARBA" id="ARBA00022598"/>
    </source>
</evidence>
<dbReference type="GO" id="GO:0005524">
    <property type="term" value="F:ATP binding"/>
    <property type="evidence" value="ECO:0007669"/>
    <property type="project" value="UniProtKB-UniRule"/>
</dbReference>
<dbReference type="EMBL" id="DVJO01000153">
    <property type="protein sequence ID" value="HIS83322.1"/>
    <property type="molecule type" value="Genomic_DNA"/>
</dbReference>
<comment type="similarity">
    <text evidence="1 11">Belongs to the phenylalanyl-tRNA synthetase beta subunit family. Type 1 subfamily.</text>
</comment>
<dbReference type="InterPro" id="IPR041616">
    <property type="entry name" value="PheRS_beta_core"/>
</dbReference>
<dbReference type="PANTHER" id="PTHR10947">
    <property type="entry name" value="PHENYLALANYL-TRNA SYNTHETASE BETA CHAIN AND LEUCINE-RICH REPEAT-CONTAINING PROTEIN 47"/>
    <property type="match status" value="1"/>
</dbReference>
<dbReference type="GO" id="GO:0006432">
    <property type="term" value="P:phenylalanyl-tRNA aminoacylation"/>
    <property type="evidence" value="ECO:0007669"/>
    <property type="project" value="UniProtKB-UniRule"/>
</dbReference>
<feature type="binding site" evidence="11">
    <location>
        <position position="247"/>
    </location>
    <ligand>
        <name>Mg(2+)</name>
        <dbReference type="ChEBI" id="CHEBI:18420"/>
        <note>shared with alpha subunit</note>
    </ligand>
</feature>
<name>A0A9D1FWH3_9BACT</name>
<dbReference type="NCBIfam" id="TIGR00472">
    <property type="entry name" value="pheT_bact"/>
    <property type="match status" value="1"/>
</dbReference>
<feature type="domain" description="B5" evidence="13">
    <location>
        <begin position="192"/>
        <end position="269"/>
    </location>
</feature>
<dbReference type="Pfam" id="PF17759">
    <property type="entry name" value="tRNA_synthFbeta"/>
    <property type="match status" value="1"/>
</dbReference>
<dbReference type="Proteomes" id="UP000824139">
    <property type="component" value="Unassembled WGS sequence"/>
</dbReference>
<evidence type="ECO:0000256" key="6">
    <source>
        <dbReference type="ARBA" id="ARBA00022840"/>
    </source>
</evidence>
<dbReference type="InterPro" id="IPR020825">
    <property type="entry name" value="Phe-tRNA_synthase-like_B3/B4"/>
</dbReference>
<dbReference type="GO" id="GO:0004826">
    <property type="term" value="F:phenylalanine-tRNA ligase activity"/>
    <property type="evidence" value="ECO:0007669"/>
    <property type="project" value="UniProtKB-UniRule"/>
</dbReference>
<dbReference type="HAMAP" id="MF_00283">
    <property type="entry name" value="Phe_tRNA_synth_beta1"/>
    <property type="match status" value="1"/>
</dbReference>
<comment type="subcellular location">
    <subcellularLocation>
        <location evidence="11">Cytoplasm</location>
    </subcellularLocation>
</comment>
<reference evidence="14" key="2">
    <citation type="journal article" date="2021" name="PeerJ">
        <title>Extensive microbial diversity within the chicken gut microbiome revealed by metagenomics and culture.</title>
        <authorList>
            <person name="Gilroy R."/>
            <person name="Ravi A."/>
            <person name="Getino M."/>
            <person name="Pursley I."/>
            <person name="Horton D.L."/>
            <person name="Alikhan N.F."/>
            <person name="Baker D."/>
            <person name="Gharbi K."/>
            <person name="Hall N."/>
            <person name="Watson M."/>
            <person name="Adriaenssens E.M."/>
            <person name="Foster-Nyarko E."/>
            <person name="Jarju S."/>
            <person name="Secka A."/>
            <person name="Antonio M."/>
            <person name="Oren A."/>
            <person name="Chaudhuri R.R."/>
            <person name="La Ragione R."/>
            <person name="Hildebrand F."/>
            <person name="Pallen M.J."/>
        </authorList>
    </citation>
    <scope>NUCLEOTIDE SEQUENCE</scope>
    <source>
        <strain evidence="14">CHK152-2994</strain>
    </source>
</reference>
<dbReference type="Pfam" id="PF03147">
    <property type="entry name" value="FDX-ACB"/>
    <property type="match status" value="1"/>
</dbReference>
<accession>A0A9D1FWH3</accession>
<evidence type="ECO:0000256" key="11">
    <source>
        <dbReference type="HAMAP-Rule" id="MF_00283"/>
    </source>
</evidence>
<evidence type="ECO:0000259" key="12">
    <source>
        <dbReference type="PROSITE" id="PS51447"/>
    </source>
</evidence>
<feature type="binding site" evidence="11">
    <location>
        <position position="256"/>
    </location>
    <ligand>
        <name>Mg(2+)</name>
        <dbReference type="ChEBI" id="CHEBI:18420"/>
        <note>shared with alpha subunit</note>
    </ligand>
</feature>
<dbReference type="Gene3D" id="3.50.40.10">
    <property type="entry name" value="Phenylalanyl-trna Synthetase, Chain B, domain 3"/>
    <property type="match status" value="1"/>
</dbReference>
<evidence type="ECO:0000256" key="8">
    <source>
        <dbReference type="ARBA" id="ARBA00022917"/>
    </source>
</evidence>
<dbReference type="SMART" id="SM00874">
    <property type="entry name" value="B5"/>
    <property type="match status" value="1"/>
</dbReference>
<evidence type="ECO:0000256" key="5">
    <source>
        <dbReference type="ARBA" id="ARBA00022741"/>
    </source>
</evidence>
<evidence type="ECO:0000256" key="1">
    <source>
        <dbReference type="ARBA" id="ARBA00008653"/>
    </source>
</evidence>
<dbReference type="InterPro" id="IPR005121">
    <property type="entry name" value="Fdx_antiC-bd"/>
</dbReference>
<dbReference type="InterPro" id="IPR005146">
    <property type="entry name" value="B3/B4_tRNA-bd"/>
</dbReference>
<dbReference type="SUPFAM" id="SSF55681">
    <property type="entry name" value="Class II aaRS and biotin synthetases"/>
    <property type="match status" value="1"/>
</dbReference>
<dbReference type="Pfam" id="PF03483">
    <property type="entry name" value="B3_4"/>
    <property type="match status" value="1"/>
</dbReference>